<dbReference type="Proteomes" id="UP000634136">
    <property type="component" value="Unassembled WGS sequence"/>
</dbReference>
<keyword evidence="2" id="KW-1185">Reference proteome</keyword>
<reference evidence="1" key="1">
    <citation type="submission" date="2020-09" db="EMBL/GenBank/DDBJ databases">
        <title>Genome-Enabled Discovery of Anthraquinone Biosynthesis in Senna tora.</title>
        <authorList>
            <person name="Kang S.-H."/>
            <person name="Pandey R.P."/>
            <person name="Lee C.-M."/>
            <person name="Sim J.-S."/>
            <person name="Jeong J.-T."/>
            <person name="Choi B.-S."/>
            <person name="Jung M."/>
            <person name="Ginzburg D."/>
            <person name="Zhao K."/>
            <person name="Won S.Y."/>
            <person name="Oh T.-J."/>
            <person name="Yu Y."/>
            <person name="Kim N.-H."/>
            <person name="Lee O.R."/>
            <person name="Lee T.-H."/>
            <person name="Bashyal P."/>
            <person name="Kim T.-S."/>
            <person name="Lee W.-H."/>
            <person name="Kawkins C."/>
            <person name="Kim C.-K."/>
            <person name="Kim J.S."/>
            <person name="Ahn B.O."/>
            <person name="Rhee S.Y."/>
            <person name="Sohng J.K."/>
        </authorList>
    </citation>
    <scope>NUCLEOTIDE SEQUENCE</scope>
    <source>
        <tissue evidence="1">Leaf</tissue>
    </source>
</reference>
<evidence type="ECO:0000313" key="2">
    <source>
        <dbReference type="Proteomes" id="UP000634136"/>
    </source>
</evidence>
<name>A0A834TEB7_9FABA</name>
<comment type="caution">
    <text evidence="1">The sequence shown here is derived from an EMBL/GenBank/DDBJ whole genome shotgun (WGS) entry which is preliminary data.</text>
</comment>
<sequence length="29" mass="3237">MEVPTQQVVNLRQISMNLGATCYVQRGSL</sequence>
<dbReference type="AlphaFoldDB" id="A0A834TEB7"/>
<proteinExistence type="predicted"/>
<protein>
    <submittedName>
        <fullName evidence="1">Uncharacterized protein</fullName>
    </submittedName>
</protein>
<gene>
    <name evidence="1" type="ORF">G2W53_024892</name>
</gene>
<dbReference type="EMBL" id="JAAIUW010000008">
    <property type="protein sequence ID" value="KAF7819437.1"/>
    <property type="molecule type" value="Genomic_DNA"/>
</dbReference>
<organism evidence="1 2">
    <name type="scientific">Senna tora</name>
    <dbReference type="NCBI Taxonomy" id="362788"/>
    <lineage>
        <taxon>Eukaryota</taxon>
        <taxon>Viridiplantae</taxon>
        <taxon>Streptophyta</taxon>
        <taxon>Embryophyta</taxon>
        <taxon>Tracheophyta</taxon>
        <taxon>Spermatophyta</taxon>
        <taxon>Magnoliopsida</taxon>
        <taxon>eudicotyledons</taxon>
        <taxon>Gunneridae</taxon>
        <taxon>Pentapetalae</taxon>
        <taxon>rosids</taxon>
        <taxon>fabids</taxon>
        <taxon>Fabales</taxon>
        <taxon>Fabaceae</taxon>
        <taxon>Caesalpinioideae</taxon>
        <taxon>Cassia clade</taxon>
        <taxon>Senna</taxon>
    </lineage>
</organism>
<evidence type="ECO:0000313" key="1">
    <source>
        <dbReference type="EMBL" id="KAF7819437.1"/>
    </source>
</evidence>
<accession>A0A834TEB7</accession>